<dbReference type="InterPro" id="IPR025856">
    <property type="entry name" value="HeH/LEM_domain"/>
</dbReference>
<evidence type="ECO:0000256" key="4">
    <source>
        <dbReference type="ARBA" id="ARBA00022989"/>
    </source>
</evidence>
<feature type="compositionally biased region" description="Low complexity" evidence="7">
    <location>
        <begin position="235"/>
        <end position="253"/>
    </location>
</feature>
<comment type="subcellular location">
    <subcellularLocation>
        <location evidence="1">Nucleus inner membrane</location>
    </subcellularLocation>
</comment>
<evidence type="ECO:0000256" key="6">
    <source>
        <dbReference type="ARBA" id="ARBA00023242"/>
    </source>
</evidence>
<name>A0A9P5MTI0_9AGAM</name>
<feature type="region of interest" description="Disordered" evidence="7">
    <location>
        <begin position="64"/>
        <end position="88"/>
    </location>
</feature>
<dbReference type="Gene3D" id="1.10.10.1180">
    <property type="entry name" value="MAN1, winged-helix domain"/>
    <property type="match status" value="1"/>
</dbReference>
<dbReference type="AlphaFoldDB" id="A0A9P5MTI0"/>
<dbReference type="InterPro" id="IPR044780">
    <property type="entry name" value="Heh2/Src1"/>
</dbReference>
<dbReference type="GO" id="GO:0005783">
    <property type="term" value="C:endoplasmic reticulum"/>
    <property type="evidence" value="ECO:0007669"/>
    <property type="project" value="TreeGrafter"/>
</dbReference>
<reference evidence="10" key="2">
    <citation type="journal article" date="2020" name="Nat. Commun.">
        <title>Large-scale genome sequencing of mycorrhizal fungi provides insights into the early evolution of symbiotic traits.</title>
        <authorList>
            <person name="Miyauchi S."/>
            <person name="Kiss E."/>
            <person name="Kuo A."/>
            <person name="Drula E."/>
            <person name="Kohler A."/>
            <person name="Sanchez-Garcia M."/>
            <person name="Morin E."/>
            <person name="Andreopoulos B."/>
            <person name="Barry K.W."/>
            <person name="Bonito G."/>
            <person name="Buee M."/>
            <person name="Carver A."/>
            <person name="Chen C."/>
            <person name="Cichocki N."/>
            <person name="Clum A."/>
            <person name="Culley D."/>
            <person name="Crous P.W."/>
            <person name="Fauchery L."/>
            <person name="Girlanda M."/>
            <person name="Hayes R.D."/>
            <person name="Keri Z."/>
            <person name="LaButti K."/>
            <person name="Lipzen A."/>
            <person name="Lombard V."/>
            <person name="Magnuson J."/>
            <person name="Maillard F."/>
            <person name="Murat C."/>
            <person name="Nolan M."/>
            <person name="Ohm R.A."/>
            <person name="Pangilinan J."/>
            <person name="Pereira M.F."/>
            <person name="Perotto S."/>
            <person name="Peter M."/>
            <person name="Pfister S."/>
            <person name="Riley R."/>
            <person name="Sitrit Y."/>
            <person name="Stielow J.B."/>
            <person name="Szollosi G."/>
            <person name="Zifcakova L."/>
            <person name="Stursova M."/>
            <person name="Spatafora J.W."/>
            <person name="Tedersoo L."/>
            <person name="Vaario L.M."/>
            <person name="Yamada A."/>
            <person name="Yan M."/>
            <person name="Wang P."/>
            <person name="Xu J."/>
            <person name="Bruns T."/>
            <person name="Baldrian P."/>
            <person name="Vilgalys R."/>
            <person name="Dunand C."/>
            <person name="Henrissat B."/>
            <person name="Grigoriev I.V."/>
            <person name="Hibbett D."/>
            <person name="Nagy L.G."/>
            <person name="Martin F.M."/>
        </authorList>
    </citation>
    <scope>NUCLEOTIDE SEQUENCE</scope>
    <source>
        <strain evidence="10">Prilba</strain>
    </source>
</reference>
<feature type="compositionally biased region" description="Acidic residues" evidence="7">
    <location>
        <begin position="360"/>
        <end position="378"/>
    </location>
</feature>
<dbReference type="InterPro" id="IPR018996">
    <property type="entry name" value="Man1/Src1-like_C"/>
</dbReference>
<comment type="caution">
    <text evidence="10">The sequence shown here is derived from an EMBL/GenBank/DDBJ whole genome shotgun (WGS) entry which is preliminary data.</text>
</comment>
<organism evidence="10 11">
    <name type="scientific">Russula ochroleuca</name>
    <dbReference type="NCBI Taxonomy" id="152965"/>
    <lineage>
        <taxon>Eukaryota</taxon>
        <taxon>Fungi</taxon>
        <taxon>Dikarya</taxon>
        <taxon>Basidiomycota</taxon>
        <taxon>Agaricomycotina</taxon>
        <taxon>Agaricomycetes</taxon>
        <taxon>Russulales</taxon>
        <taxon>Russulaceae</taxon>
        <taxon>Russula</taxon>
    </lineage>
</organism>
<evidence type="ECO:0000256" key="5">
    <source>
        <dbReference type="ARBA" id="ARBA00023136"/>
    </source>
</evidence>
<feature type="compositionally biased region" description="Basic and acidic residues" evidence="7">
    <location>
        <begin position="64"/>
        <end position="75"/>
    </location>
</feature>
<evidence type="ECO:0000256" key="2">
    <source>
        <dbReference type="ARBA" id="ARBA00022553"/>
    </source>
</evidence>
<reference evidence="10" key="1">
    <citation type="submission" date="2019-10" db="EMBL/GenBank/DDBJ databases">
        <authorList>
            <consortium name="DOE Joint Genome Institute"/>
            <person name="Kuo A."/>
            <person name="Miyauchi S."/>
            <person name="Kiss E."/>
            <person name="Drula E."/>
            <person name="Kohler A."/>
            <person name="Sanchez-Garcia M."/>
            <person name="Andreopoulos B."/>
            <person name="Barry K.W."/>
            <person name="Bonito G."/>
            <person name="Buee M."/>
            <person name="Carver A."/>
            <person name="Chen C."/>
            <person name="Cichocki N."/>
            <person name="Clum A."/>
            <person name="Culley D."/>
            <person name="Crous P.W."/>
            <person name="Fauchery L."/>
            <person name="Girlanda M."/>
            <person name="Hayes R."/>
            <person name="Keri Z."/>
            <person name="LaButti K."/>
            <person name="Lipzen A."/>
            <person name="Lombard V."/>
            <person name="Magnuson J."/>
            <person name="Maillard F."/>
            <person name="Morin E."/>
            <person name="Murat C."/>
            <person name="Nolan M."/>
            <person name="Ohm R."/>
            <person name="Pangilinan J."/>
            <person name="Pereira M."/>
            <person name="Perotto S."/>
            <person name="Peter M."/>
            <person name="Riley R."/>
            <person name="Sitrit Y."/>
            <person name="Stielow B."/>
            <person name="Szollosi G."/>
            <person name="Zifcakova L."/>
            <person name="Stursova M."/>
            <person name="Spatafora J.W."/>
            <person name="Tedersoo L."/>
            <person name="Vaario L.-M."/>
            <person name="Yamada A."/>
            <person name="Yan M."/>
            <person name="Wang P."/>
            <person name="Xu J."/>
            <person name="Bruns T."/>
            <person name="Baldrian P."/>
            <person name="Vilgalys R."/>
            <person name="Henrissat B."/>
            <person name="Grigoriev I.V."/>
            <person name="Hibbett D."/>
            <person name="Nagy L.G."/>
            <person name="Martin F.M."/>
        </authorList>
    </citation>
    <scope>NUCLEOTIDE SEQUENCE</scope>
    <source>
        <strain evidence="10">Prilba</strain>
    </source>
</reference>
<dbReference type="GO" id="GO:0071763">
    <property type="term" value="P:nuclear membrane organization"/>
    <property type="evidence" value="ECO:0007669"/>
    <property type="project" value="TreeGrafter"/>
</dbReference>
<dbReference type="OrthoDB" id="5376590at2759"/>
<dbReference type="Proteomes" id="UP000759537">
    <property type="component" value="Unassembled WGS sequence"/>
</dbReference>
<dbReference type="GO" id="GO:0005637">
    <property type="term" value="C:nuclear inner membrane"/>
    <property type="evidence" value="ECO:0007669"/>
    <property type="project" value="UniProtKB-SubCell"/>
</dbReference>
<keyword evidence="3" id="KW-0812">Transmembrane</keyword>
<keyword evidence="2" id="KW-0597">Phosphoprotein</keyword>
<evidence type="ECO:0000256" key="1">
    <source>
        <dbReference type="ARBA" id="ARBA00004540"/>
    </source>
</evidence>
<keyword evidence="6" id="KW-0539">Nucleus</keyword>
<proteinExistence type="predicted"/>
<keyword evidence="4" id="KW-1133">Transmembrane helix</keyword>
<evidence type="ECO:0000259" key="8">
    <source>
        <dbReference type="Pfam" id="PF09402"/>
    </source>
</evidence>
<dbReference type="PANTHER" id="PTHR47808:SF2">
    <property type="entry name" value="LEM DOMAIN-CONTAINING PROTEIN 2"/>
    <property type="match status" value="1"/>
</dbReference>
<sequence length="831" mass="91091">MSRSMTAAQIIALGEYLDPDFDPSSLTVNQLLGVFGFHNIRYPTPYTKSKLVQLFNDEIKPKMKQFKKDRAKKETSLASDSGIKDGVTGRYLNEDSTKVCGSCLVACMLVDSCYAQPVRRSSRRGSRAPSSDVEPKAEAPKRRRSAQPALGVPSTRSGEPAQPVLVEESEPEEELPPRKASRPKKSAEDAGSRTRRSSNFAEDSGWEDNNVFQSGAESSPPARPPPKPRTRKAAAPKASTASRKSSRKATSAPPEYLSSSSPPHEPQDAKEEHVDPVVSPPRSNFAPHLSPEAIRENDNIVSGVQRSPFKKFITSPFKSWSPLGVVETRGTIEEAEEEDVGEDILEQVVEEQADAAIAEDAAEDASETDELDELDESEDGKQDLADSQDMVDDAVVRPSSRSDPPGSGALLRFLVVIASLLVYLVVGPYKAQSAALGYCDTDTNTNDILERLRTRNAAIEACNRDNRTALYLPTPGVEEVPCPAPPLLPFIPDECTPCPEHATCTPDSVSCEHGFLLRPHPLLAFISLPSSNTLSPHSQLSPSANAVLKFITVALDGMPGLGPVVLPPRCVEDPKRKRHIGVLGKAIEAVLGLEHGKRLCADDVSPVQDTEGGEARRWGMHLDSLRETMKAKTAPQLRSTFEDTFGEAIQQLVTWGGVITGEDSKGGRYIAHKTPNLDWTCALTVKSREIWREWRMRVFSTIVAVLGMYILRWRRAQARTEDKRVAELVQLALAAIRNQEIAHHTDPVTATAPYLSSLQLRDLVLQDEHSVSARARLWTRVERVVEGNANVRANLEEVPGGDELRVWRWVGGSGRRKAVEYDDSAGQRIVA</sequence>
<keyword evidence="5" id="KW-0472">Membrane</keyword>
<dbReference type="InterPro" id="IPR041885">
    <property type="entry name" value="MAN1_winged_helix_dom"/>
</dbReference>
<feature type="domain" description="HeH/LEM" evidence="9">
    <location>
        <begin position="23"/>
        <end position="57"/>
    </location>
</feature>
<evidence type="ECO:0000259" key="9">
    <source>
        <dbReference type="Pfam" id="PF12949"/>
    </source>
</evidence>
<dbReference type="GO" id="GO:0003682">
    <property type="term" value="F:chromatin binding"/>
    <property type="evidence" value="ECO:0007669"/>
    <property type="project" value="InterPro"/>
</dbReference>
<evidence type="ECO:0000256" key="7">
    <source>
        <dbReference type="SAM" id="MobiDB-lite"/>
    </source>
</evidence>
<evidence type="ECO:0000313" key="10">
    <source>
        <dbReference type="EMBL" id="KAF8478454.1"/>
    </source>
</evidence>
<dbReference type="EMBL" id="WHVB01000011">
    <property type="protein sequence ID" value="KAF8478454.1"/>
    <property type="molecule type" value="Genomic_DNA"/>
</dbReference>
<gene>
    <name evidence="10" type="ORF">DFH94DRAFT_56955</name>
</gene>
<dbReference type="Pfam" id="PF12949">
    <property type="entry name" value="HeH"/>
    <property type="match status" value="1"/>
</dbReference>
<dbReference type="GO" id="GO:0034399">
    <property type="term" value="C:nuclear periphery"/>
    <property type="evidence" value="ECO:0007669"/>
    <property type="project" value="TreeGrafter"/>
</dbReference>
<accession>A0A9P5MTI0</accession>
<evidence type="ECO:0000256" key="3">
    <source>
        <dbReference type="ARBA" id="ARBA00022692"/>
    </source>
</evidence>
<dbReference type="Pfam" id="PF09402">
    <property type="entry name" value="MSC"/>
    <property type="match status" value="1"/>
</dbReference>
<dbReference type="CDD" id="cd12935">
    <property type="entry name" value="LEM_like"/>
    <property type="match status" value="1"/>
</dbReference>
<feature type="region of interest" description="Disordered" evidence="7">
    <location>
        <begin position="118"/>
        <end position="300"/>
    </location>
</feature>
<keyword evidence="11" id="KW-1185">Reference proteome</keyword>
<feature type="region of interest" description="Disordered" evidence="7">
    <location>
        <begin position="358"/>
        <end position="404"/>
    </location>
</feature>
<dbReference type="PANTHER" id="PTHR47808">
    <property type="entry name" value="INNER NUCLEAR MEMBRANE PROTEIN HEH2-RELATED"/>
    <property type="match status" value="1"/>
</dbReference>
<feature type="compositionally biased region" description="Basic and acidic residues" evidence="7">
    <location>
        <begin position="265"/>
        <end position="275"/>
    </location>
</feature>
<evidence type="ECO:0000313" key="11">
    <source>
        <dbReference type="Proteomes" id="UP000759537"/>
    </source>
</evidence>
<protein>
    <submittedName>
        <fullName evidence="10">Man1-Src1p-C-terminal domain-containing protein</fullName>
    </submittedName>
</protein>
<feature type="domain" description="Man1/Src1-like C-terminal" evidence="8">
    <location>
        <begin position="418"/>
        <end position="811"/>
    </location>
</feature>